<comment type="subcellular location">
    <subcellularLocation>
        <location evidence="1">Cell membrane</location>
        <topology evidence="1">Peripheral membrane protein</topology>
    </subcellularLocation>
</comment>
<dbReference type="GO" id="GO:0005886">
    <property type="term" value="C:plasma membrane"/>
    <property type="evidence" value="ECO:0007669"/>
    <property type="project" value="UniProtKB-SubCell"/>
</dbReference>
<evidence type="ECO:0000256" key="7">
    <source>
        <dbReference type="ARBA" id="ARBA00022967"/>
    </source>
</evidence>
<evidence type="ECO:0000256" key="8">
    <source>
        <dbReference type="ARBA" id="ARBA00023136"/>
    </source>
</evidence>
<keyword evidence="4" id="KW-0677">Repeat</keyword>
<evidence type="ECO:0000256" key="4">
    <source>
        <dbReference type="ARBA" id="ARBA00022737"/>
    </source>
</evidence>
<comment type="caution">
    <text evidence="10">The sequence shown here is derived from an EMBL/GenBank/DDBJ whole genome shotgun (WGS) entry which is preliminary data.</text>
</comment>
<dbReference type="CDD" id="cd03216">
    <property type="entry name" value="ABC_Carb_Monos_I"/>
    <property type="match status" value="1"/>
</dbReference>
<dbReference type="CDD" id="cd03215">
    <property type="entry name" value="ABC_Carb_Monos_II"/>
    <property type="match status" value="1"/>
</dbReference>
<evidence type="ECO:0000256" key="2">
    <source>
        <dbReference type="ARBA" id="ARBA00022448"/>
    </source>
</evidence>
<feature type="domain" description="ABC transporter" evidence="9">
    <location>
        <begin position="9"/>
        <end position="244"/>
    </location>
</feature>
<feature type="domain" description="ABC transporter" evidence="9">
    <location>
        <begin position="250"/>
        <end position="497"/>
    </location>
</feature>
<dbReference type="InterPro" id="IPR050107">
    <property type="entry name" value="ABC_carbohydrate_import_ATPase"/>
</dbReference>
<dbReference type="AlphaFoldDB" id="A0A2N3RCP3"/>
<evidence type="ECO:0000256" key="3">
    <source>
        <dbReference type="ARBA" id="ARBA00022475"/>
    </source>
</evidence>
<dbReference type="Gene3D" id="3.40.50.300">
    <property type="entry name" value="P-loop containing nucleotide triphosphate hydrolases"/>
    <property type="match status" value="2"/>
</dbReference>
<dbReference type="Pfam" id="PF00005">
    <property type="entry name" value="ABC_tran"/>
    <property type="match status" value="2"/>
</dbReference>
<dbReference type="InterPro" id="IPR003439">
    <property type="entry name" value="ABC_transporter-like_ATP-bd"/>
</dbReference>
<dbReference type="PANTHER" id="PTHR43790:SF9">
    <property type="entry name" value="GALACTOFURANOSE TRANSPORTER ATP-BINDING PROTEIN YTFR"/>
    <property type="match status" value="1"/>
</dbReference>
<evidence type="ECO:0000259" key="9">
    <source>
        <dbReference type="PROSITE" id="PS50893"/>
    </source>
</evidence>
<keyword evidence="3" id="KW-1003">Cell membrane</keyword>
<evidence type="ECO:0000256" key="5">
    <source>
        <dbReference type="ARBA" id="ARBA00022741"/>
    </source>
</evidence>
<evidence type="ECO:0000313" key="11">
    <source>
        <dbReference type="Proteomes" id="UP000233731"/>
    </source>
</evidence>
<dbReference type="PROSITE" id="PS00211">
    <property type="entry name" value="ABC_TRANSPORTER_1"/>
    <property type="match status" value="1"/>
</dbReference>
<dbReference type="GO" id="GO:0016887">
    <property type="term" value="F:ATP hydrolysis activity"/>
    <property type="evidence" value="ECO:0007669"/>
    <property type="project" value="InterPro"/>
</dbReference>
<dbReference type="PANTHER" id="PTHR43790">
    <property type="entry name" value="CARBOHYDRATE TRANSPORT ATP-BINDING PROTEIN MG119-RELATED"/>
    <property type="match status" value="1"/>
</dbReference>
<dbReference type="InterPro" id="IPR003593">
    <property type="entry name" value="AAA+_ATPase"/>
</dbReference>
<keyword evidence="5" id="KW-0547">Nucleotide-binding</keyword>
<dbReference type="InterPro" id="IPR017871">
    <property type="entry name" value="ABC_transporter-like_CS"/>
</dbReference>
<dbReference type="FunFam" id="3.40.50.300:FF:000127">
    <property type="entry name" value="Ribose import ATP-binding protein RbsA"/>
    <property type="match status" value="1"/>
</dbReference>
<keyword evidence="2" id="KW-0813">Transport</keyword>
<evidence type="ECO:0000313" key="10">
    <source>
        <dbReference type="EMBL" id="PKV10265.1"/>
    </source>
</evidence>
<reference evidence="10 11" key="1">
    <citation type="submission" date="2017-10" db="EMBL/GenBank/DDBJ databases">
        <title>Bifidobacterium genomics.</title>
        <authorList>
            <person name="Lugli G.A."/>
            <person name="Milani C."/>
            <person name="Mancabelli L."/>
        </authorList>
    </citation>
    <scope>NUCLEOTIDE SEQUENCE [LARGE SCALE GENOMIC DNA]</scope>
    <source>
        <strain evidence="10 11">1460B</strain>
    </source>
</reference>
<keyword evidence="8" id="KW-0472">Membrane</keyword>
<dbReference type="SUPFAM" id="SSF52540">
    <property type="entry name" value="P-loop containing nucleoside triphosphate hydrolases"/>
    <property type="match status" value="2"/>
</dbReference>
<organism evidence="10 11">
    <name type="scientific">Bifidobacterium asteroides</name>
    <dbReference type="NCBI Taxonomy" id="1684"/>
    <lineage>
        <taxon>Bacteria</taxon>
        <taxon>Bacillati</taxon>
        <taxon>Actinomycetota</taxon>
        <taxon>Actinomycetes</taxon>
        <taxon>Bifidobacteriales</taxon>
        <taxon>Bifidobacteriaceae</taxon>
        <taxon>Bifidobacterium</taxon>
    </lineage>
</organism>
<name>A0A2N3RCP3_9BIFI</name>
<accession>A0A2N3RCP3</accession>
<evidence type="ECO:0000256" key="6">
    <source>
        <dbReference type="ARBA" id="ARBA00022840"/>
    </source>
</evidence>
<dbReference type="EMBL" id="PCHJ01000007">
    <property type="protein sequence ID" value="PKV10265.1"/>
    <property type="molecule type" value="Genomic_DNA"/>
</dbReference>
<proteinExistence type="predicted"/>
<dbReference type="SMART" id="SM00382">
    <property type="entry name" value="AAA"/>
    <property type="match status" value="2"/>
</dbReference>
<dbReference type="Proteomes" id="UP000233731">
    <property type="component" value="Unassembled WGS sequence"/>
</dbReference>
<protein>
    <submittedName>
        <fullName evidence="10">Monosaccharide-transporting ATPase</fullName>
    </submittedName>
</protein>
<sequence>MKVNTMTQLSLVRVSKKFGDTKVVDQVSITVEPGKVHVLLGENGAGKSTVIKMMSGIYQPDEGHIEIDGQQVRIPNVDAARKLGIAVIHQELNMVPQLSIMENLFLGNLPSSSGLVNKKEMKRKAKEALKLIQLDEDVSRPMGELGVARQQMVEIAKALMQNASILILDEPTAALTHHECEHLFDIMRDLKAKGVGMVFISHHLDELAKVGDIVTVLRDGQYIDTVPATTPEPELIKLMVGRNIEDQYPRQAQKPGKVLLKVDGLTRQGTMEDVSFEVRAGEVVGMAGLVGAGRTEVIRAIFGADDYDSGSVTVEGKVLPKNSINAAINAGVGLVPEDRRAQGLIAEAAVSENLGLPTMRSTARMGFVDRSGQKKREELTAEKLSIRMAGIDQNAGSLSGGNQQKVVFGKWAMAQVKVLLLDEPTRGVDVGARVEIYELINQVTANGGAVLMASSDLPEVLGMSDRIIVMSNGKVSGSMTAAEANQQKVMALAVSHMDEAAVND</sequence>
<gene>
    <name evidence="10" type="ORF">CQR44_0230</name>
</gene>
<evidence type="ECO:0000256" key="1">
    <source>
        <dbReference type="ARBA" id="ARBA00004202"/>
    </source>
</evidence>
<keyword evidence="6" id="KW-0067">ATP-binding</keyword>
<keyword evidence="7" id="KW-1278">Translocase</keyword>
<dbReference type="GO" id="GO:0005524">
    <property type="term" value="F:ATP binding"/>
    <property type="evidence" value="ECO:0007669"/>
    <property type="project" value="UniProtKB-KW"/>
</dbReference>
<dbReference type="PROSITE" id="PS50893">
    <property type="entry name" value="ABC_TRANSPORTER_2"/>
    <property type="match status" value="2"/>
</dbReference>
<dbReference type="InterPro" id="IPR027417">
    <property type="entry name" value="P-loop_NTPase"/>
</dbReference>